<gene>
    <name evidence="3" type="ORF">Tasa_009_235</name>
</gene>
<reference evidence="3 4" key="1">
    <citation type="submission" date="2012-10" db="EMBL/GenBank/DDBJ databases">
        <title>Genome sequencing of Tanticharoenia sakaeratensis NBRC 103193.</title>
        <authorList>
            <person name="Azuma Y."/>
            <person name="Hadano H."/>
            <person name="Hirakawa H."/>
            <person name="Matsushita K."/>
        </authorList>
    </citation>
    <scope>NUCLEOTIDE SEQUENCE [LARGE SCALE GENOMIC DNA]</scope>
    <source>
        <strain evidence="3 4">NBRC 103193</strain>
    </source>
</reference>
<keyword evidence="2" id="KW-0560">Oxidoreductase</keyword>
<comment type="caution">
    <text evidence="3">The sequence shown here is derived from an EMBL/GenBank/DDBJ whole genome shotgun (WGS) entry which is preliminary data.</text>
</comment>
<evidence type="ECO:0000313" key="4">
    <source>
        <dbReference type="Proteomes" id="UP000032679"/>
    </source>
</evidence>
<dbReference type="AlphaFoldDB" id="A0A0D6MJ07"/>
<protein>
    <submittedName>
        <fullName evidence="3">Oxidoreductase</fullName>
    </submittedName>
</protein>
<proteinExistence type="inferred from homology"/>
<dbReference type="PRINTS" id="PR00081">
    <property type="entry name" value="GDHRDH"/>
</dbReference>
<dbReference type="InterPro" id="IPR002347">
    <property type="entry name" value="SDR_fam"/>
</dbReference>
<dbReference type="PRINTS" id="PR00080">
    <property type="entry name" value="SDRFAMILY"/>
</dbReference>
<comment type="similarity">
    <text evidence="1">Belongs to the short-chain dehydrogenases/reductases (SDR) family.</text>
</comment>
<dbReference type="PANTHER" id="PTHR48107">
    <property type="entry name" value="NADPH-DEPENDENT ALDEHYDE REDUCTASE-LIKE PROTEIN, CHLOROPLASTIC-RELATED"/>
    <property type="match status" value="1"/>
</dbReference>
<dbReference type="InterPro" id="IPR020904">
    <property type="entry name" value="Sc_DH/Rdtase_CS"/>
</dbReference>
<dbReference type="FunFam" id="3.40.50.720:FF:000084">
    <property type="entry name" value="Short-chain dehydrogenase reductase"/>
    <property type="match status" value="1"/>
</dbReference>
<organism evidence="3 4">
    <name type="scientific">Tanticharoenia sakaeratensis NBRC 103193</name>
    <dbReference type="NCBI Taxonomy" id="1231623"/>
    <lineage>
        <taxon>Bacteria</taxon>
        <taxon>Pseudomonadati</taxon>
        <taxon>Pseudomonadota</taxon>
        <taxon>Alphaproteobacteria</taxon>
        <taxon>Acetobacterales</taxon>
        <taxon>Acetobacteraceae</taxon>
        <taxon>Tanticharoenia</taxon>
    </lineage>
</organism>
<dbReference type="SUPFAM" id="SSF51735">
    <property type="entry name" value="NAD(P)-binding Rossmann-fold domains"/>
    <property type="match status" value="1"/>
</dbReference>
<dbReference type="GO" id="GO:0016614">
    <property type="term" value="F:oxidoreductase activity, acting on CH-OH group of donors"/>
    <property type="evidence" value="ECO:0007669"/>
    <property type="project" value="UniProtKB-ARBA"/>
</dbReference>
<dbReference type="InterPro" id="IPR036291">
    <property type="entry name" value="NAD(P)-bd_dom_sf"/>
</dbReference>
<dbReference type="PANTHER" id="PTHR48107:SF7">
    <property type="entry name" value="RE15974P"/>
    <property type="match status" value="1"/>
</dbReference>
<dbReference type="Gene3D" id="3.40.50.720">
    <property type="entry name" value="NAD(P)-binding Rossmann-like Domain"/>
    <property type="match status" value="1"/>
</dbReference>
<keyword evidence="4" id="KW-1185">Reference proteome</keyword>
<evidence type="ECO:0000256" key="1">
    <source>
        <dbReference type="ARBA" id="ARBA00006484"/>
    </source>
</evidence>
<evidence type="ECO:0000256" key="2">
    <source>
        <dbReference type="ARBA" id="ARBA00023002"/>
    </source>
</evidence>
<accession>A0A0D6MJ07</accession>
<dbReference type="OrthoDB" id="20590at2"/>
<dbReference type="RefSeq" id="WP_048847316.1">
    <property type="nucleotide sequence ID" value="NZ_BALE01000009.1"/>
</dbReference>
<dbReference type="Proteomes" id="UP000032679">
    <property type="component" value="Unassembled WGS sequence"/>
</dbReference>
<dbReference type="CDD" id="cd05233">
    <property type="entry name" value="SDR_c"/>
    <property type="match status" value="1"/>
</dbReference>
<dbReference type="EMBL" id="BALE01000009">
    <property type="protein sequence ID" value="GAN53440.1"/>
    <property type="molecule type" value="Genomic_DNA"/>
</dbReference>
<name>A0A0D6MJ07_9PROT</name>
<dbReference type="PROSITE" id="PS00061">
    <property type="entry name" value="ADH_SHORT"/>
    <property type="match status" value="1"/>
</dbReference>
<evidence type="ECO:0000313" key="3">
    <source>
        <dbReference type="EMBL" id="GAN53440.1"/>
    </source>
</evidence>
<sequence>MSKSIADQAIPPVALVTGGSRGIGRAICDRLAQDGYAVGVGYGSSRAKAEEVVDRIREAGGMAAAFHADLGDHAAIPGLFVQVERELGPLRALVANAGILGTQARVDEQTAEDLTALFNVNVLGVMLCAGEAIRRLSTRYGGPGGGIVLLSSVAGRLGGLGGLVPYAATKGAIDTLAKGLAAEVAREGIRVNAVAPGIVETGMTSDHMRETAEKSVPIGRVGQPDEIAEAVAWLLSPASSFVLGTTLTASGGR</sequence>
<dbReference type="Pfam" id="PF13561">
    <property type="entry name" value="adh_short_C2"/>
    <property type="match status" value="1"/>
</dbReference>
<dbReference type="STRING" id="1231623.Tasa_009_235"/>